<dbReference type="STRING" id="999894.TDIS_1253"/>
<dbReference type="AlphaFoldDB" id="A0A179D4V4"/>
<comment type="caution">
    <text evidence="1">The sequence shown here is derived from an EMBL/GenBank/DDBJ whole genome shotgun (WGS) entry which is preliminary data.</text>
</comment>
<dbReference type="EMBL" id="LWLG01000008">
    <property type="protein sequence ID" value="OAQ20638.1"/>
    <property type="molecule type" value="Genomic_DNA"/>
</dbReference>
<name>A0A179D4V4_9BACT</name>
<accession>A0A179D4V4</accession>
<dbReference type="SUPFAM" id="SSF52467">
    <property type="entry name" value="DHS-like NAD/FAD-binding domain"/>
    <property type="match status" value="1"/>
</dbReference>
<keyword evidence="2" id="KW-1185">Reference proteome</keyword>
<dbReference type="InterPro" id="IPR029035">
    <property type="entry name" value="DHS-like_NAD/FAD-binding_dom"/>
</dbReference>
<protein>
    <submittedName>
        <fullName evidence="1">Uncharacterized protein</fullName>
    </submittedName>
</protein>
<dbReference type="Pfam" id="PF13289">
    <property type="entry name" value="SIR2_2"/>
    <property type="match status" value="1"/>
</dbReference>
<gene>
    <name evidence="1" type="ORF">TDIS_1253</name>
</gene>
<evidence type="ECO:0000313" key="1">
    <source>
        <dbReference type="EMBL" id="OAQ20638.1"/>
    </source>
</evidence>
<reference evidence="1 2" key="1">
    <citation type="submission" date="2016-04" db="EMBL/GenBank/DDBJ databases">
        <title>Genome analysis of Thermosulfurimonas dismutans, the first thermophilic sulfur-disproportionating bacterium of the phylum Thermodesulfobacteria.</title>
        <authorList>
            <person name="Mardanov A.V."/>
            <person name="Beletsky A.V."/>
            <person name="Kadnikov V.V."/>
            <person name="Slobodkin A.I."/>
            <person name="Ravin N.V."/>
        </authorList>
    </citation>
    <scope>NUCLEOTIDE SEQUENCE [LARGE SCALE GENOMIC DNA]</scope>
    <source>
        <strain evidence="1 2">S95</strain>
    </source>
</reference>
<evidence type="ECO:0000313" key="2">
    <source>
        <dbReference type="Proteomes" id="UP000078390"/>
    </source>
</evidence>
<organism evidence="1 2">
    <name type="scientific">Thermosulfurimonas dismutans</name>
    <dbReference type="NCBI Taxonomy" id="999894"/>
    <lineage>
        <taxon>Bacteria</taxon>
        <taxon>Pseudomonadati</taxon>
        <taxon>Thermodesulfobacteriota</taxon>
        <taxon>Thermodesulfobacteria</taxon>
        <taxon>Thermodesulfobacteriales</taxon>
        <taxon>Thermodesulfobacteriaceae</taxon>
        <taxon>Thermosulfurimonas</taxon>
    </lineage>
</organism>
<sequence>MCVKKMFIYSIEEEIHLETLIENLKSNKELCCFWLGAGVSKIAGYPLWEELIMKLKEIFIWRGVVEPHILRLLDDPYLKFPQKMQCFKGCHKYLYIDTMKKVFEEVEYMLDKEVFKIIGKFLNQEILIITTNIDKGLQNTLNLSDDHISIIPIENCSINSKIIYLHGRIDKPESWVFAEEDYAKFYHNPPRKVRECWEKIFNNYMIFVYIGYSLTEMEIYSQFFNEDAKRKKVFWIPGISEKNKENIKNNIRYFRYVLELDFKTIPYIVEDKTSLIKLLSEIYDKAFN</sequence>
<dbReference type="RefSeq" id="WP_068670425.1">
    <property type="nucleotide sequence ID" value="NZ_LWLG01000008.1"/>
</dbReference>
<dbReference type="OrthoDB" id="1688888at2"/>
<dbReference type="Proteomes" id="UP000078390">
    <property type="component" value="Unassembled WGS sequence"/>
</dbReference>
<proteinExistence type="predicted"/>